<feature type="region of interest" description="Disordered" evidence="1">
    <location>
        <begin position="107"/>
        <end position="191"/>
    </location>
</feature>
<protein>
    <submittedName>
        <fullName evidence="2">Uncharacterized protein</fullName>
    </submittedName>
</protein>
<dbReference type="EnsemblPlants" id="MELO3C032939.2.1">
    <property type="protein sequence ID" value="MELO3C032939.2.1"/>
    <property type="gene ID" value="MELO3C032939.2"/>
</dbReference>
<accession>A0A9I9EF59</accession>
<reference evidence="2" key="1">
    <citation type="submission" date="2023-03" db="UniProtKB">
        <authorList>
            <consortium name="EnsemblPlants"/>
        </authorList>
    </citation>
    <scope>IDENTIFICATION</scope>
</reference>
<dbReference type="Gramene" id="MELO3C032939.2.1">
    <property type="protein sequence ID" value="MELO3C032939.2.1"/>
    <property type="gene ID" value="MELO3C032939.2"/>
</dbReference>
<sequence length="207" mass="23187">MVNSILQTSSNHTIASEQTLPFLLHSLQHRHSSIFTSGLSPKIQNIHTQTHTMSSSPKFFRMVLQRNLDDPKLMIPKKFVEDYDGRRSSDFGVTIFDPTGVETKYFSSSPQFNEDSYSHSDSDSDSDSDGNTNTNSDINTDSDSDESSESFRGHSKKRKNVSVPCSQSRRKMRKDDSFTIKTEPAEAEAEAEAEYLGVSIVFKSSVV</sequence>
<proteinExistence type="predicted"/>
<feature type="compositionally biased region" description="Low complexity" evidence="1">
    <location>
        <begin position="129"/>
        <end position="139"/>
    </location>
</feature>
<organism evidence="2">
    <name type="scientific">Cucumis melo</name>
    <name type="common">Muskmelon</name>
    <dbReference type="NCBI Taxonomy" id="3656"/>
    <lineage>
        <taxon>Eukaryota</taxon>
        <taxon>Viridiplantae</taxon>
        <taxon>Streptophyta</taxon>
        <taxon>Embryophyta</taxon>
        <taxon>Tracheophyta</taxon>
        <taxon>Spermatophyta</taxon>
        <taxon>Magnoliopsida</taxon>
        <taxon>eudicotyledons</taxon>
        <taxon>Gunneridae</taxon>
        <taxon>Pentapetalae</taxon>
        <taxon>rosids</taxon>
        <taxon>fabids</taxon>
        <taxon>Cucurbitales</taxon>
        <taxon>Cucurbitaceae</taxon>
        <taxon>Benincaseae</taxon>
        <taxon>Cucumis</taxon>
    </lineage>
</organism>
<evidence type="ECO:0000256" key="1">
    <source>
        <dbReference type="SAM" id="MobiDB-lite"/>
    </source>
</evidence>
<dbReference type="AlphaFoldDB" id="A0A9I9EF59"/>
<evidence type="ECO:0000313" key="2">
    <source>
        <dbReference type="EnsemblPlants" id="MELO3C032939.2.1"/>
    </source>
</evidence>
<name>A0A9I9EF59_CUCME</name>